<dbReference type="Gene3D" id="2.120.10.30">
    <property type="entry name" value="TolB, C-terminal domain"/>
    <property type="match status" value="1"/>
</dbReference>
<evidence type="ECO:0000313" key="4">
    <source>
        <dbReference type="Proteomes" id="UP000785679"/>
    </source>
</evidence>
<feature type="domain" description="Pyrroloquinoline quinone-dependent pyranose dehydrogenase beta-propeller" evidence="2">
    <location>
        <begin position="46"/>
        <end position="429"/>
    </location>
</feature>
<dbReference type="SUPFAM" id="SSF50952">
    <property type="entry name" value="Soluble quinoprotein glucose dehydrogenase"/>
    <property type="match status" value="1"/>
</dbReference>
<feature type="chain" id="PRO_5035242621" description="Pyrroloquinoline quinone-dependent pyranose dehydrogenase beta-propeller domain-containing protein" evidence="1">
    <location>
        <begin position="24"/>
        <end position="731"/>
    </location>
</feature>
<reference evidence="3" key="1">
    <citation type="submission" date="2019-06" db="EMBL/GenBank/DDBJ databases">
        <authorList>
            <person name="Zheng W."/>
        </authorList>
    </citation>
    <scope>NUCLEOTIDE SEQUENCE</scope>
    <source>
        <strain evidence="3">QDHG01</strain>
    </source>
</reference>
<dbReference type="OrthoDB" id="507128at2759"/>
<dbReference type="AlphaFoldDB" id="A0A8J8NAF9"/>
<keyword evidence="4" id="KW-1185">Reference proteome</keyword>
<dbReference type="InterPro" id="IPR011041">
    <property type="entry name" value="Quinoprot_gluc/sorb_DH_b-prop"/>
</dbReference>
<feature type="signal peptide" evidence="1">
    <location>
        <begin position="1"/>
        <end position="23"/>
    </location>
</feature>
<dbReference type="Pfam" id="PF22807">
    <property type="entry name" value="TrAA12"/>
    <property type="match status" value="1"/>
</dbReference>
<dbReference type="InterPro" id="IPR054539">
    <property type="entry name" value="Beta-prop_PDH"/>
</dbReference>
<keyword evidence="1" id="KW-0732">Signal</keyword>
<evidence type="ECO:0000259" key="2">
    <source>
        <dbReference type="Pfam" id="PF22807"/>
    </source>
</evidence>
<proteinExistence type="predicted"/>
<evidence type="ECO:0000313" key="3">
    <source>
        <dbReference type="EMBL" id="TNV71259.1"/>
    </source>
</evidence>
<gene>
    <name evidence="3" type="ORF">FGO68_gene6103</name>
</gene>
<accession>A0A8J8NAF9</accession>
<organism evidence="3 4">
    <name type="scientific">Halteria grandinella</name>
    <dbReference type="NCBI Taxonomy" id="5974"/>
    <lineage>
        <taxon>Eukaryota</taxon>
        <taxon>Sar</taxon>
        <taxon>Alveolata</taxon>
        <taxon>Ciliophora</taxon>
        <taxon>Intramacronucleata</taxon>
        <taxon>Spirotrichea</taxon>
        <taxon>Stichotrichia</taxon>
        <taxon>Sporadotrichida</taxon>
        <taxon>Halteriidae</taxon>
        <taxon>Halteria</taxon>
    </lineage>
</organism>
<dbReference type="Proteomes" id="UP000785679">
    <property type="component" value="Unassembled WGS sequence"/>
</dbReference>
<dbReference type="PANTHER" id="PTHR19328:SF53">
    <property type="entry name" value="MEMBRANE PROTEIN"/>
    <property type="match status" value="1"/>
</dbReference>
<name>A0A8J8NAF9_HALGN</name>
<evidence type="ECO:0000256" key="1">
    <source>
        <dbReference type="SAM" id="SignalP"/>
    </source>
</evidence>
<dbReference type="InterPro" id="IPR011042">
    <property type="entry name" value="6-blade_b-propeller_TolB-like"/>
</dbReference>
<dbReference type="PANTHER" id="PTHR19328">
    <property type="entry name" value="HEDGEHOG-INTERACTING PROTEIN"/>
    <property type="match status" value="1"/>
</dbReference>
<protein>
    <recommendedName>
        <fullName evidence="2">Pyrroloquinoline quinone-dependent pyranose dehydrogenase beta-propeller domain-containing protein</fullName>
    </recommendedName>
</protein>
<dbReference type="EMBL" id="RRYP01030142">
    <property type="protein sequence ID" value="TNV71259.1"/>
    <property type="molecule type" value="Genomic_DNA"/>
</dbReference>
<comment type="caution">
    <text evidence="3">The sequence shown here is derived from an EMBL/GenBank/DDBJ whole genome shotgun (WGS) entry which is preliminary data.</text>
</comment>
<sequence length="731" mass="83331">MKKFLFSASVLVMLAGVSFNSSANPIKEAPKASKRLKADPNNGGIKLPKGFGAIVVSEGVGQARHIAVSSKGDIYVKLQKLENGKGNILLQDLNGDGKADVTKSFGNYTGTGMAISNGYLYASSDTSVYRYAMKNGLVDENSKPETIITGLEFYREHSSKPIALDDKGNLYVTFGAPSNACQEKNRVKDSPGMDPCPILEWHGGIWKFDASKLNQKQADGVRYATGLRNCVALDWNKEVGELYALQHGRDQLSYLYPELYNDEKSAELPSEEFFQVKEGSDFGWPYCYYDHIQGKKILAPEYGGDGKKQGRCADKGQPIMAFPGHYAPNDLLFYTGNMFPARYKNGAFVCFHGSWNRFPLNQQGYFVAFIPFGKDGKPSGKYEIFAQGFAGVNPIKSSGDAKHRPMGLAQGADGSLYITDSVKGKIWRVIAQKQFQKVCQNKKASGRIPGRFFCYLISYSVVLKTFSLRFMRAGQRINTKIKHQVTEHELKEKRYLLYTKNNLNKHIKHLSTIYCLVHNHQIKNCFSRQSSSLQLLYLPYYPLQKSGVSKDSGFLKRKQFLSPLTQQCYFRNRHINYPTNRQTHCLHFSNTVQAVHQLEKQNHIYSPIVDFHFLLIAKTVNSAHHWDKQYQLHYSILRLHYHRVINTDQIVHHLEKVSQRLQPVPIYFHPNKLDLRVSQPEDWYCKLIVLYQFQLEKLYSTNLLRLHLLPARQPSHSHLRLILSLFPECRH</sequence>